<dbReference type="InterPro" id="IPR000700">
    <property type="entry name" value="PAS-assoc_C"/>
</dbReference>
<dbReference type="Gene3D" id="3.30.450.20">
    <property type="entry name" value="PAS domain"/>
    <property type="match status" value="1"/>
</dbReference>
<evidence type="ECO:0000256" key="3">
    <source>
        <dbReference type="ARBA" id="ARBA00022553"/>
    </source>
</evidence>
<feature type="transmembrane region" description="Helical" evidence="9">
    <location>
        <begin position="27"/>
        <end position="48"/>
    </location>
</feature>
<keyword evidence="9" id="KW-1133">Transmembrane helix</keyword>
<evidence type="ECO:0000256" key="8">
    <source>
        <dbReference type="ARBA" id="ARBA00023012"/>
    </source>
</evidence>
<dbReference type="SUPFAM" id="SSF55874">
    <property type="entry name" value="ATPase domain of HSP90 chaperone/DNA topoisomerase II/histidine kinase"/>
    <property type="match status" value="1"/>
</dbReference>
<dbReference type="InterPro" id="IPR003594">
    <property type="entry name" value="HATPase_dom"/>
</dbReference>
<dbReference type="Gene3D" id="1.10.287.130">
    <property type="match status" value="1"/>
</dbReference>
<evidence type="ECO:0000256" key="5">
    <source>
        <dbReference type="ARBA" id="ARBA00022741"/>
    </source>
</evidence>
<dbReference type="PROSITE" id="PS50113">
    <property type="entry name" value="PAC"/>
    <property type="match status" value="1"/>
</dbReference>
<dbReference type="SMART" id="SM00388">
    <property type="entry name" value="HisKA"/>
    <property type="match status" value="1"/>
</dbReference>
<gene>
    <name evidence="13" type="ORF">HZA61_12165</name>
</gene>
<evidence type="ECO:0000313" key="14">
    <source>
        <dbReference type="Proteomes" id="UP000696931"/>
    </source>
</evidence>
<proteinExistence type="predicted"/>
<feature type="transmembrane region" description="Helical" evidence="9">
    <location>
        <begin position="60"/>
        <end position="78"/>
    </location>
</feature>
<dbReference type="PRINTS" id="PR00344">
    <property type="entry name" value="BCTRLSENSOR"/>
</dbReference>
<dbReference type="PANTHER" id="PTHR43065">
    <property type="entry name" value="SENSOR HISTIDINE KINASE"/>
    <property type="match status" value="1"/>
</dbReference>
<keyword evidence="7" id="KW-0067">ATP-binding</keyword>
<dbReference type="AlphaFoldDB" id="A0A933SEG4"/>
<dbReference type="SUPFAM" id="SSF55785">
    <property type="entry name" value="PYP-like sensor domain (PAS domain)"/>
    <property type="match status" value="1"/>
</dbReference>
<dbReference type="PROSITE" id="PS50112">
    <property type="entry name" value="PAS"/>
    <property type="match status" value="1"/>
</dbReference>
<dbReference type="Pfam" id="PF00989">
    <property type="entry name" value="PAS"/>
    <property type="match status" value="1"/>
</dbReference>
<evidence type="ECO:0000256" key="4">
    <source>
        <dbReference type="ARBA" id="ARBA00022679"/>
    </source>
</evidence>
<accession>A0A933SEG4</accession>
<dbReference type="GO" id="GO:0005524">
    <property type="term" value="F:ATP binding"/>
    <property type="evidence" value="ECO:0007669"/>
    <property type="project" value="UniProtKB-KW"/>
</dbReference>
<dbReference type="Proteomes" id="UP000696931">
    <property type="component" value="Unassembled WGS sequence"/>
</dbReference>
<dbReference type="InterPro" id="IPR035965">
    <property type="entry name" value="PAS-like_dom_sf"/>
</dbReference>
<evidence type="ECO:0000256" key="6">
    <source>
        <dbReference type="ARBA" id="ARBA00022777"/>
    </source>
</evidence>
<evidence type="ECO:0000259" key="12">
    <source>
        <dbReference type="PROSITE" id="PS50113"/>
    </source>
</evidence>
<evidence type="ECO:0000256" key="7">
    <source>
        <dbReference type="ARBA" id="ARBA00022840"/>
    </source>
</evidence>
<feature type="transmembrane region" description="Helical" evidence="9">
    <location>
        <begin position="169"/>
        <end position="185"/>
    </location>
</feature>
<dbReference type="Pfam" id="PF02518">
    <property type="entry name" value="HATPase_c"/>
    <property type="match status" value="1"/>
</dbReference>
<dbReference type="Pfam" id="PF00512">
    <property type="entry name" value="HisKA"/>
    <property type="match status" value="1"/>
</dbReference>
<protein>
    <recommendedName>
        <fullName evidence="2">histidine kinase</fullName>
        <ecNumber evidence="2">2.7.13.3</ecNumber>
    </recommendedName>
</protein>
<keyword evidence="8" id="KW-0902">Two-component regulatory system</keyword>
<dbReference type="SMART" id="SM00387">
    <property type="entry name" value="HATPase_c"/>
    <property type="match status" value="1"/>
</dbReference>
<dbReference type="InterPro" id="IPR004358">
    <property type="entry name" value="Sig_transdc_His_kin-like_C"/>
</dbReference>
<sequence length="558" mass="59177">MTLTAGMSVRAATGLDPAAHEEQGWSALQHLVLARLLVAALALPFGILLRPEITASPVHLLVNALGAVVLMTVLFGGLTKVRRGLQAQTALQLVADLAFVSALAAHTGGRDSQFVLFYALVVITGGVLGRLTGGLLAAGGACAGFLALPALAHLFGANPAAAQQPRPEMLVAFLTIVGVLSGVLGDRVARTRGDLERTARELDRVRIDNDVVLRHLATGVFTVDASGVVGYLNPAAEQVLGLRVMETRGRHVSVALPERLAALRDIVIETQQSRRGRARAELLMRTASGRALPVGISTNVLMHQDEMTGVVAVFQDLTEVRDMERRARRNETLAEVGALAAGIAHELRNGLKPIAGSVEYLQRELQLEGEEAQLVDLIARESSRLNKFVTDLLSYSRERDLALVPVDLDDQLRDVVNTLAHDPRRGSNVHVTLEGGPGAAWVPMDPEQMHQVWLNLASNAMEAVGERGTFTIRWSAQADGGVVVDFVDSGPGIAAEDLPRVGEPFFTTKRGGTGLGLAIAQRIVERHGGVLTLESEAGRGTTARVTLPGAAAPVAQAA</sequence>
<feature type="domain" description="Histidine kinase" evidence="10">
    <location>
        <begin position="342"/>
        <end position="551"/>
    </location>
</feature>
<comment type="catalytic activity">
    <reaction evidence="1">
        <text>ATP + protein L-histidine = ADP + protein N-phospho-L-histidine.</text>
        <dbReference type="EC" id="2.7.13.3"/>
    </reaction>
</comment>
<feature type="transmembrane region" description="Helical" evidence="9">
    <location>
        <begin position="114"/>
        <end position="131"/>
    </location>
</feature>
<feature type="domain" description="PAS" evidence="11">
    <location>
        <begin position="212"/>
        <end position="274"/>
    </location>
</feature>
<dbReference type="EMBL" id="JACRIW010000086">
    <property type="protein sequence ID" value="MBI5170235.1"/>
    <property type="molecule type" value="Genomic_DNA"/>
</dbReference>
<dbReference type="Pfam" id="PF25323">
    <property type="entry name" value="6TM_PilS"/>
    <property type="match status" value="1"/>
</dbReference>
<dbReference type="InterPro" id="IPR003661">
    <property type="entry name" value="HisK_dim/P_dom"/>
</dbReference>
<dbReference type="InterPro" id="IPR013767">
    <property type="entry name" value="PAS_fold"/>
</dbReference>
<evidence type="ECO:0000256" key="1">
    <source>
        <dbReference type="ARBA" id="ARBA00000085"/>
    </source>
</evidence>
<dbReference type="PROSITE" id="PS50109">
    <property type="entry name" value="HIS_KIN"/>
    <property type="match status" value="1"/>
</dbReference>
<evidence type="ECO:0000259" key="10">
    <source>
        <dbReference type="PROSITE" id="PS50109"/>
    </source>
</evidence>
<evidence type="ECO:0000256" key="2">
    <source>
        <dbReference type="ARBA" id="ARBA00012438"/>
    </source>
</evidence>
<keyword evidence="6" id="KW-0418">Kinase</keyword>
<dbReference type="PANTHER" id="PTHR43065:SF10">
    <property type="entry name" value="PEROXIDE STRESS-ACTIVATED HISTIDINE KINASE MAK3"/>
    <property type="match status" value="1"/>
</dbReference>
<name>A0A933SEG4_UNCEI</name>
<dbReference type="SUPFAM" id="SSF47384">
    <property type="entry name" value="Homodimeric domain of signal transducing histidine kinase"/>
    <property type="match status" value="1"/>
</dbReference>
<dbReference type="GO" id="GO:0000155">
    <property type="term" value="F:phosphorelay sensor kinase activity"/>
    <property type="evidence" value="ECO:0007669"/>
    <property type="project" value="InterPro"/>
</dbReference>
<keyword evidence="9" id="KW-0472">Membrane</keyword>
<feature type="transmembrane region" description="Helical" evidence="9">
    <location>
        <begin position="137"/>
        <end position="157"/>
    </location>
</feature>
<dbReference type="EC" id="2.7.13.3" evidence="2"/>
<keyword evidence="5" id="KW-0547">Nucleotide-binding</keyword>
<dbReference type="CDD" id="cd00130">
    <property type="entry name" value="PAS"/>
    <property type="match status" value="1"/>
</dbReference>
<dbReference type="InterPro" id="IPR000014">
    <property type="entry name" value="PAS"/>
</dbReference>
<dbReference type="InterPro" id="IPR036890">
    <property type="entry name" value="HATPase_C_sf"/>
</dbReference>
<feature type="domain" description="PAC" evidence="12">
    <location>
        <begin position="278"/>
        <end position="329"/>
    </location>
</feature>
<evidence type="ECO:0000259" key="11">
    <source>
        <dbReference type="PROSITE" id="PS50112"/>
    </source>
</evidence>
<keyword evidence="4" id="KW-0808">Transferase</keyword>
<dbReference type="NCBIfam" id="TIGR00229">
    <property type="entry name" value="sensory_box"/>
    <property type="match status" value="1"/>
</dbReference>
<dbReference type="Gene3D" id="3.30.565.10">
    <property type="entry name" value="Histidine kinase-like ATPase, C-terminal domain"/>
    <property type="match status" value="1"/>
</dbReference>
<dbReference type="InterPro" id="IPR005467">
    <property type="entry name" value="His_kinase_dom"/>
</dbReference>
<comment type="caution">
    <text evidence="13">The sequence shown here is derived from an EMBL/GenBank/DDBJ whole genome shotgun (WGS) entry which is preliminary data.</text>
</comment>
<dbReference type="InterPro" id="IPR036097">
    <property type="entry name" value="HisK_dim/P_sf"/>
</dbReference>
<organism evidence="13 14">
    <name type="scientific">Eiseniibacteriota bacterium</name>
    <dbReference type="NCBI Taxonomy" id="2212470"/>
    <lineage>
        <taxon>Bacteria</taxon>
        <taxon>Candidatus Eiseniibacteriota</taxon>
    </lineage>
</organism>
<keyword evidence="9" id="KW-0812">Transmembrane</keyword>
<evidence type="ECO:0000256" key="9">
    <source>
        <dbReference type="SAM" id="Phobius"/>
    </source>
</evidence>
<keyword evidence="3" id="KW-0597">Phosphoprotein</keyword>
<reference evidence="13" key="1">
    <citation type="submission" date="2020-07" db="EMBL/GenBank/DDBJ databases">
        <title>Huge and variable diversity of episymbiotic CPR bacteria and DPANN archaea in groundwater ecosystems.</title>
        <authorList>
            <person name="He C.Y."/>
            <person name="Keren R."/>
            <person name="Whittaker M."/>
            <person name="Farag I.F."/>
            <person name="Doudna J."/>
            <person name="Cate J.H.D."/>
            <person name="Banfield J.F."/>
        </authorList>
    </citation>
    <scope>NUCLEOTIDE SEQUENCE</scope>
    <source>
        <strain evidence="13">NC_groundwater_1813_Pr3_B-0.1um_71_17</strain>
    </source>
</reference>
<dbReference type="GO" id="GO:0006355">
    <property type="term" value="P:regulation of DNA-templated transcription"/>
    <property type="evidence" value="ECO:0007669"/>
    <property type="project" value="InterPro"/>
</dbReference>
<dbReference type="CDD" id="cd00082">
    <property type="entry name" value="HisKA"/>
    <property type="match status" value="1"/>
</dbReference>
<evidence type="ECO:0000313" key="13">
    <source>
        <dbReference type="EMBL" id="MBI5170235.1"/>
    </source>
</evidence>